<feature type="transmembrane region" description="Helical" evidence="1">
    <location>
        <begin position="203"/>
        <end position="226"/>
    </location>
</feature>
<dbReference type="Pfam" id="PF12040">
    <property type="entry name" value="DUF3526"/>
    <property type="match status" value="1"/>
</dbReference>
<proteinExistence type="predicted"/>
<dbReference type="PANTHER" id="PTHR43471:SF1">
    <property type="entry name" value="ABC TRANSPORTER PERMEASE PROTEIN NOSY-RELATED"/>
    <property type="match status" value="1"/>
</dbReference>
<dbReference type="Pfam" id="PF12679">
    <property type="entry name" value="ABC2_membrane_2"/>
    <property type="match status" value="1"/>
</dbReference>
<feature type="transmembrane region" description="Helical" evidence="1">
    <location>
        <begin position="168"/>
        <end position="197"/>
    </location>
</feature>
<keyword evidence="1" id="KW-0472">Membrane</keyword>
<protein>
    <submittedName>
        <fullName evidence="2">ABC-2 type transport system permease protein</fullName>
    </submittedName>
</protein>
<name>A0A1G9VEE9_9BACT</name>
<sequence length="451" mass="52291">MFPLLFRNFLRATGVQIGLVLLFLLGLLSLYNGRQFLDRQAYQRREVVASQQEDLQRQLQFHPDDLGDVLYYVRFAFVNDTPPLAGLSLGQRDLHPSIQRVTIRTLEAQKYDADLQNPMHLLLGSLDFSFVVIYLFPLLIIAFTYHLISEERENGTWRLVAVQSRRLLGFVAQLFLVRAAVVIGLLLVLLLLALPWLDIPLDLLFLAFTALAVLYVLGWFGLSFWVASLYRDSRTNAAWLVSLWVLLLILLPAAANQWILMRSPLPDALETTLEQRKGYHEKWDFPQGVTMTKFYARYPQFKKYPLADTTAFNWPWYYAMQHMGDEAAATTSDAFQQKVTQRLKDSQQLSWWIPPLHTQFYLTALARTGLDNQLRFLENTTQFHERLRLFFYPQLFTNQSTNSVRWEELPVETFVDRAPLAYGAMFLPPLLFLLAGIGLGVLNFQRHRYSL</sequence>
<dbReference type="EMBL" id="FNFO01000020">
    <property type="protein sequence ID" value="SDM70235.1"/>
    <property type="molecule type" value="Genomic_DNA"/>
</dbReference>
<keyword evidence="3" id="KW-1185">Reference proteome</keyword>
<evidence type="ECO:0000256" key="1">
    <source>
        <dbReference type="SAM" id="Phobius"/>
    </source>
</evidence>
<dbReference type="InterPro" id="IPR021913">
    <property type="entry name" value="DUF3526"/>
</dbReference>
<dbReference type="Proteomes" id="UP000198510">
    <property type="component" value="Unassembled WGS sequence"/>
</dbReference>
<feature type="transmembrane region" description="Helical" evidence="1">
    <location>
        <begin position="128"/>
        <end position="148"/>
    </location>
</feature>
<dbReference type="AlphaFoldDB" id="A0A1G9VEE9"/>
<evidence type="ECO:0000313" key="2">
    <source>
        <dbReference type="EMBL" id="SDM70235.1"/>
    </source>
</evidence>
<keyword evidence="1" id="KW-0812">Transmembrane</keyword>
<dbReference type="STRING" id="1075417.SAMN05421823_1203"/>
<dbReference type="GO" id="GO:0140359">
    <property type="term" value="F:ABC-type transporter activity"/>
    <property type="evidence" value="ECO:0007669"/>
    <property type="project" value="InterPro"/>
</dbReference>
<dbReference type="GO" id="GO:0005886">
    <property type="term" value="C:plasma membrane"/>
    <property type="evidence" value="ECO:0007669"/>
    <property type="project" value="UniProtKB-SubCell"/>
</dbReference>
<evidence type="ECO:0000313" key="3">
    <source>
        <dbReference type="Proteomes" id="UP000198510"/>
    </source>
</evidence>
<feature type="transmembrane region" description="Helical" evidence="1">
    <location>
        <begin position="238"/>
        <end position="259"/>
    </location>
</feature>
<dbReference type="RefSeq" id="WP_089688668.1">
    <property type="nucleotide sequence ID" value="NZ_FNFO01000020.1"/>
</dbReference>
<keyword evidence="1" id="KW-1133">Transmembrane helix</keyword>
<dbReference type="PANTHER" id="PTHR43471">
    <property type="entry name" value="ABC TRANSPORTER PERMEASE"/>
    <property type="match status" value="1"/>
</dbReference>
<feature type="transmembrane region" description="Helical" evidence="1">
    <location>
        <begin position="420"/>
        <end position="442"/>
    </location>
</feature>
<gene>
    <name evidence="2" type="ORF">SAMN05421823_1203</name>
</gene>
<reference evidence="2 3" key="1">
    <citation type="submission" date="2016-10" db="EMBL/GenBank/DDBJ databases">
        <authorList>
            <person name="de Groot N.N."/>
        </authorList>
    </citation>
    <scope>NUCLEOTIDE SEQUENCE [LARGE SCALE GENOMIC DNA]</scope>
    <source>
        <strain evidence="2 3">DSM 25186</strain>
    </source>
</reference>
<accession>A0A1G9VEE9</accession>
<feature type="transmembrane region" description="Helical" evidence="1">
    <location>
        <begin position="12"/>
        <end position="31"/>
    </location>
</feature>
<organism evidence="2 3">
    <name type="scientific">Catalinimonas alkaloidigena</name>
    <dbReference type="NCBI Taxonomy" id="1075417"/>
    <lineage>
        <taxon>Bacteria</taxon>
        <taxon>Pseudomonadati</taxon>
        <taxon>Bacteroidota</taxon>
        <taxon>Cytophagia</taxon>
        <taxon>Cytophagales</taxon>
        <taxon>Catalimonadaceae</taxon>
        <taxon>Catalinimonas</taxon>
    </lineage>
</organism>
<dbReference type="OrthoDB" id="6016419at2"/>